<proteinExistence type="predicted"/>
<accession>E6QQE7</accession>
<comment type="caution">
    <text evidence="1">The sequence shown here is derived from an EMBL/GenBank/DDBJ whole genome shotgun (WGS) entry which is preliminary data.</text>
</comment>
<dbReference type="InterPro" id="IPR010144">
    <property type="entry name" value="CRISPR-assoc_prot_Csd1-typ"/>
</dbReference>
<dbReference type="NCBIfam" id="TIGR01863">
    <property type="entry name" value="cas_Csd1"/>
    <property type="match status" value="1"/>
</dbReference>
<dbReference type="EMBL" id="CABR01000032">
    <property type="protein sequence ID" value="CBI09468.1"/>
    <property type="molecule type" value="Genomic_DNA"/>
</dbReference>
<reference evidence="1" key="1">
    <citation type="submission" date="2009-10" db="EMBL/GenBank/DDBJ databases">
        <title>Diversity of trophic interactions inside an arsenic-rich microbial ecosystem.</title>
        <authorList>
            <person name="Bertin P.N."/>
            <person name="Heinrich-Salmeron A."/>
            <person name="Pelletier E."/>
            <person name="Goulhen-Chollet F."/>
            <person name="Arsene-Ploetze F."/>
            <person name="Gallien S."/>
            <person name="Calteau A."/>
            <person name="Vallenet D."/>
            <person name="Casiot C."/>
            <person name="Chane-Woon-Ming B."/>
            <person name="Giloteaux L."/>
            <person name="Barakat M."/>
            <person name="Bonnefoy V."/>
            <person name="Bruneel O."/>
            <person name="Chandler M."/>
            <person name="Cleiss J."/>
            <person name="Duran R."/>
            <person name="Elbaz-Poulichet F."/>
            <person name="Fonknechten N."/>
            <person name="Lauga B."/>
            <person name="Mornico D."/>
            <person name="Ortet P."/>
            <person name="Schaeffer C."/>
            <person name="Siguier P."/>
            <person name="Alexander Thil Smith A."/>
            <person name="Van Dorsselaer A."/>
            <person name="Weissenbach J."/>
            <person name="Medigue C."/>
            <person name="Le Paslier D."/>
        </authorList>
    </citation>
    <scope>NUCLEOTIDE SEQUENCE</scope>
</reference>
<evidence type="ECO:0000313" key="1">
    <source>
        <dbReference type="EMBL" id="CBI09468.1"/>
    </source>
</evidence>
<organism evidence="1">
    <name type="scientific">mine drainage metagenome</name>
    <dbReference type="NCBI Taxonomy" id="410659"/>
    <lineage>
        <taxon>unclassified sequences</taxon>
        <taxon>metagenomes</taxon>
        <taxon>ecological metagenomes</taxon>
    </lineage>
</organism>
<dbReference type="AlphaFoldDB" id="E6QQE7"/>
<dbReference type="Pfam" id="PF09709">
    <property type="entry name" value="Cas_Csd1"/>
    <property type="match status" value="1"/>
</dbReference>
<gene>
    <name evidence="1" type="ORF">CARN7_0196</name>
</gene>
<name>E6QQE7_9ZZZZ</name>
<evidence type="ECO:0008006" key="2">
    <source>
        <dbReference type="Google" id="ProtNLM"/>
    </source>
</evidence>
<sequence>MSWIQKLYETYEQRATSEISGIEPWPVAHMIKKAHVEVVIDGNSNFLSCRARKLEWNESPTLIPATESSAGRSGAKIAPHPLCEEIGYCASDFPAGDSKKYAAYEKQLEQWCASGNAHPKALAILTYLKKHTLWSDLNNEHIFPVTITNSKGQKTKQKNEKVFIRWRVESVDMPLSGTWEDSELINAWSSFDRFNNSQRGFCMVTGGNVRLAQNHSRFIRYPGDGAKLISSNDTSGFTFRGRFIDADQACGVSFDVTQKAHNALRWLIARQAYRNGDQAVVAWAVSGKRIPDLLANSFDLFGVETEQAGTQRVDQGNAGQAFGVRLKKLLAGYHAELGSTNEVVVMGLDSATPGRLAMTYYRELDHAEFIDRIEAWHRDHAWYQNYGKAANFIGAPAPKDIAEAAFGSRANEKLLNATVERLLPCILDGQLIPRDLVESTVRRASNRVGLEHWEWEKYLGIACALFSGYHKERGYQMVLELDRTTRDYLYGRLLAIAENIEDRALYVGGEKRDTSAAKLMQRFSDHPYSAWRTIELSLSPYKTRLRAKRPAFLAAMEAHLDKVVCEFQGKDFTDDRKLSGEFLLGYHCQRQTLRIKPETEQDETAEATTTETN</sequence>
<dbReference type="CDD" id="cd09757">
    <property type="entry name" value="Cas8c_I-C"/>
    <property type="match status" value="1"/>
</dbReference>
<protein>
    <recommendedName>
        <fullName evidence="2">Type I-C CRISPR-associated protein Cas8c/Csd1</fullName>
    </recommendedName>
</protein>